<dbReference type="Proteomes" id="UP000257240">
    <property type="component" value="Unassembled WGS sequence"/>
</dbReference>
<keyword evidence="7" id="KW-0051">Antiviral defense</keyword>
<evidence type="ECO:0000256" key="2">
    <source>
        <dbReference type="ARBA" id="ARBA00022150"/>
    </source>
</evidence>
<evidence type="ECO:0000313" key="11">
    <source>
        <dbReference type="Proteomes" id="UP000257240"/>
    </source>
</evidence>
<proteinExistence type="inferred from homology"/>
<dbReference type="PANTHER" id="PTHR35579:SF3">
    <property type="entry name" value="CRISPR SYSTEM CMS ENDORIBONUCLEASE CSM3"/>
    <property type="match status" value="1"/>
</dbReference>
<dbReference type="InterPro" id="IPR013412">
    <property type="entry name" value="CRISPR-assoc_RAMP_Csm3"/>
</dbReference>
<keyword evidence="6" id="KW-0694">RNA-binding</keyword>
<dbReference type="GO" id="GO:0051607">
    <property type="term" value="P:defense response to virus"/>
    <property type="evidence" value="ECO:0007669"/>
    <property type="project" value="UniProtKB-KW"/>
</dbReference>
<evidence type="ECO:0000256" key="8">
    <source>
        <dbReference type="ARBA" id="ARBA00033183"/>
    </source>
</evidence>
<dbReference type="PANTHER" id="PTHR35579">
    <property type="entry name" value="CRISPR SYSTEM CMS ENDORIBONUCLEASE CSM3"/>
    <property type="match status" value="1"/>
</dbReference>
<accession>A0A3B8N851</accession>
<reference evidence="10 11" key="1">
    <citation type="journal article" date="2018" name="Nat. Biotechnol.">
        <title>A standardized bacterial taxonomy based on genome phylogeny substantially revises the tree of life.</title>
        <authorList>
            <person name="Parks D.H."/>
            <person name="Chuvochina M."/>
            <person name="Waite D.W."/>
            <person name="Rinke C."/>
            <person name="Skarshewski A."/>
            <person name="Chaumeil P.A."/>
            <person name="Hugenholtz P."/>
        </authorList>
    </citation>
    <scope>NUCLEOTIDE SEQUENCE [LARGE SCALE GENOMIC DNA]</scope>
    <source>
        <strain evidence="10">UBA12529</strain>
    </source>
</reference>
<dbReference type="GO" id="GO:0016787">
    <property type="term" value="F:hydrolase activity"/>
    <property type="evidence" value="ECO:0007669"/>
    <property type="project" value="UniProtKB-KW"/>
</dbReference>
<keyword evidence="4" id="KW-0255">Endonuclease</keyword>
<dbReference type="Pfam" id="PF03787">
    <property type="entry name" value="RAMPs"/>
    <property type="match status" value="1"/>
</dbReference>
<evidence type="ECO:0000256" key="6">
    <source>
        <dbReference type="ARBA" id="ARBA00022884"/>
    </source>
</evidence>
<evidence type="ECO:0000259" key="9">
    <source>
        <dbReference type="Pfam" id="PF03787"/>
    </source>
</evidence>
<evidence type="ECO:0000256" key="5">
    <source>
        <dbReference type="ARBA" id="ARBA00022801"/>
    </source>
</evidence>
<dbReference type="EMBL" id="DLVE01000031">
    <property type="protein sequence ID" value="HAA83651.1"/>
    <property type="molecule type" value="Genomic_DNA"/>
</dbReference>
<protein>
    <recommendedName>
        <fullName evidence="2">CRISPR system Cms endoribonuclease Csm3</fullName>
    </recommendedName>
    <alternativeName>
        <fullName evidence="8">CRISPR type III A-associated RAMP protein Csm3</fullName>
    </alternativeName>
</protein>
<dbReference type="AlphaFoldDB" id="A0A3B8N851"/>
<name>A0A3B8N851_9BACT</name>
<organism evidence="10 11">
    <name type="scientific">Thermodesulfobacterium commune</name>
    <dbReference type="NCBI Taxonomy" id="1741"/>
    <lineage>
        <taxon>Bacteria</taxon>
        <taxon>Pseudomonadati</taxon>
        <taxon>Thermodesulfobacteriota</taxon>
        <taxon>Thermodesulfobacteria</taxon>
        <taxon>Thermodesulfobacteriales</taxon>
        <taxon>Thermodesulfobacteriaceae</taxon>
        <taxon>Thermodesulfobacterium</taxon>
    </lineage>
</organism>
<keyword evidence="3" id="KW-0540">Nuclease</keyword>
<comment type="similarity">
    <text evidence="1">Belongs to the CRISPR-associated Csm3 family.</text>
</comment>
<sequence>MSLRLRKIEVIKGKIVLLTGLHIGSGDTEFHIGGVDNLVIKHPYTNEPYIPGSSLKGKIRSLLELYYGIPTYAYEADNKSGGLANHKMLTKENIPEDIKRRCQIILKLFGLSGAAEEVLRYIGPSRLAFADSFFTKEYKAKIKQLNLPYTEIKSENRINRVTGTAEHPRFTERVPAGAEFEFQVSFKVLFDDDEELFDEILKGLKLLEYDYLGGSGSRGYGRIKFEFEREDLNQRFAEIEKKLFS</sequence>
<comment type="caution">
    <text evidence="10">The sequence shown here is derived from an EMBL/GenBank/DDBJ whole genome shotgun (WGS) entry which is preliminary data.</text>
</comment>
<evidence type="ECO:0000256" key="3">
    <source>
        <dbReference type="ARBA" id="ARBA00022722"/>
    </source>
</evidence>
<dbReference type="InterPro" id="IPR005537">
    <property type="entry name" value="RAMP_III_fam"/>
</dbReference>
<keyword evidence="5" id="KW-0378">Hydrolase</keyword>
<dbReference type="InterPro" id="IPR052216">
    <property type="entry name" value="CRISPR_Csm3_endoribonuclease"/>
</dbReference>
<feature type="domain" description="CRISPR type III-associated protein" evidence="9">
    <location>
        <begin position="14"/>
        <end position="224"/>
    </location>
</feature>
<dbReference type="GO" id="GO:0003723">
    <property type="term" value="F:RNA binding"/>
    <property type="evidence" value="ECO:0007669"/>
    <property type="project" value="UniProtKB-KW"/>
</dbReference>
<evidence type="ECO:0000313" key="10">
    <source>
        <dbReference type="EMBL" id="HAA83651.1"/>
    </source>
</evidence>
<evidence type="ECO:0000256" key="7">
    <source>
        <dbReference type="ARBA" id="ARBA00023118"/>
    </source>
</evidence>
<evidence type="ECO:0000256" key="4">
    <source>
        <dbReference type="ARBA" id="ARBA00022759"/>
    </source>
</evidence>
<gene>
    <name evidence="10" type="primary">csm3</name>
    <name evidence="10" type="ORF">DCE01_02520</name>
</gene>
<dbReference type="GO" id="GO:0004519">
    <property type="term" value="F:endonuclease activity"/>
    <property type="evidence" value="ECO:0007669"/>
    <property type="project" value="UniProtKB-KW"/>
</dbReference>
<evidence type="ECO:0000256" key="1">
    <source>
        <dbReference type="ARBA" id="ARBA00006342"/>
    </source>
</evidence>
<dbReference type="NCBIfam" id="TIGR02582">
    <property type="entry name" value="cas7_TM1809"/>
    <property type="match status" value="1"/>
</dbReference>